<keyword evidence="1" id="KW-0472">Membrane</keyword>
<keyword evidence="1" id="KW-1133">Transmembrane helix</keyword>
<feature type="transmembrane region" description="Helical" evidence="1">
    <location>
        <begin position="125"/>
        <end position="145"/>
    </location>
</feature>
<name>A0ABT8TR95_9ACTN</name>
<feature type="transmembrane region" description="Helical" evidence="1">
    <location>
        <begin position="82"/>
        <end position="105"/>
    </location>
</feature>
<dbReference type="RefSeq" id="WP_302708534.1">
    <property type="nucleotide sequence ID" value="NZ_JAULSC010000011.1"/>
</dbReference>
<keyword evidence="3" id="KW-1185">Reference proteome</keyword>
<gene>
    <name evidence="2" type="ORF">QWJ41_12200</name>
</gene>
<evidence type="ECO:0000313" key="2">
    <source>
        <dbReference type="EMBL" id="MDO3396486.1"/>
    </source>
</evidence>
<feature type="transmembrane region" description="Helical" evidence="1">
    <location>
        <begin position="44"/>
        <end position="70"/>
    </location>
</feature>
<protein>
    <submittedName>
        <fullName evidence="2">Uncharacterized protein</fullName>
    </submittedName>
</protein>
<comment type="caution">
    <text evidence="2">The sequence shown here is derived from an EMBL/GenBank/DDBJ whole genome shotgun (WGS) entry which is preliminary data.</text>
</comment>
<feature type="transmembrane region" description="Helical" evidence="1">
    <location>
        <begin position="157"/>
        <end position="187"/>
    </location>
</feature>
<dbReference type="Proteomes" id="UP001168363">
    <property type="component" value="Unassembled WGS sequence"/>
</dbReference>
<dbReference type="EMBL" id="JAULSC010000011">
    <property type="protein sequence ID" value="MDO3396486.1"/>
    <property type="molecule type" value="Genomic_DNA"/>
</dbReference>
<sequence>MESTETFVRGAGRASLTGGVLGLASLVAVLGGEVGLGMDGFAGSGLAIAAGWAGFVASGLLVIGLLGVAVRHAGGLTYAGRAALLFLAFATTMTVGAASTMALVVPTLADRAPELIENPPTAIPPTFIFSGLVMGICGLVLMAALRRLRLVSRGVGWLIGVGSVVAMLPLPSRFFLLAFAVGIVALVPPRRVSALAGTGGDIDRESVDPTGARIG</sequence>
<reference evidence="2" key="1">
    <citation type="submission" date="2023-06" db="EMBL/GenBank/DDBJ databases">
        <title>Genome sequence of Nocardioides sp. SOB44.</title>
        <authorList>
            <person name="Zhang G."/>
        </authorList>
    </citation>
    <scope>NUCLEOTIDE SEQUENCE</scope>
    <source>
        <strain evidence="2">SOB44</strain>
    </source>
</reference>
<evidence type="ECO:0000313" key="3">
    <source>
        <dbReference type="Proteomes" id="UP001168363"/>
    </source>
</evidence>
<proteinExistence type="predicted"/>
<organism evidence="2 3">
    <name type="scientific">Nocardioides cremeus</name>
    <dbReference type="NCBI Taxonomy" id="3058044"/>
    <lineage>
        <taxon>Bacteria</taxon>
        <taxon>Bacillati</taxon>
        <taxon>Actinomycetota</taxon>
        <taxon>Actinomycetes</taxon>
        <taxon>Propionibacteriales</taxon>
        <taxon>Nocardioidaceae</taxon>
        <taxon>Nocardioides</taxon>
    </lineage>
</organism>
<evidence type="ECO:0000256" key="1">
    <source>
        <dbReference type="SAM" id="Phobius"/>
    </source>
</evidence>
<feature type="transmembrane region" description="Helical" evidence="1">
    <location>
        <begin position="12"/>
        <end position="32"/>
    </location>
</feature>
<keyword evidence="1" id="KW-0812">Transmembrane</keyword>
<accession>A0ABT8TR95</accession>